<reference evidence="2 3" key="2">
    <citation type="journal article" date="2013" name="PLoS ONE">
        <title>INDIGO - INtegrated Data Warehouse of MIcrobial GenOmes with Examples from the Red Sea Extremophiles.</title>
        <authorList>
            <person name="Alam I."/>
            <person name="Antunes A."/>
            <person name="Kamau A.A."/>
            <person name="Ba Alawi W."/>
            <person name="Kalkatawi M."/>
            <person name="Stingl U."/>
            <person name="Bajic V.B."/>
        </authorList>
    </citation>
    <scope>NUCLEOTIDE SEQUENCE [LARGE SCALE GENOMIC DNA]</scope>
    <source>
        <strain evidence="2 3">E1L3A</strain>
    </source>
</reference>
<dbReference type="InterPro" id="IPR037171">
    <property type="entry name" value="NagB/RpiA_transferase-like"/>
</dbReference>
<dbReference type="Gene3D" id="3.40.1080.10">
    <property type="entry name" value="Glutaconate Coenzyme A-transferase"/>
    <property type="match status" value="1"/>
</dbReference>
<dbReference type="SMART" id="SM00882">
    <property type="entry name" value="CoA_trans"/>
    <property type="match status" value="1"/>
</dbReference>
<proteinExistence type="predicted"/>
<keyword evidence="1 2" id="KW-0808">Transferase</keyword>
<name>U2FQ03_9GAMM</name>
<gene>
    <name evidence="2" type="primary">catI</name>
    <name evidence="2" type="ORF">SSPSH_002836</name>
</gene>
<dbReference type="InterPro" id="IPR004165">
    <property type="entry name" value="CoA_trans_fam_I"/>
</dbReference>
<dbReference type="EC" id="2.8.3.6" evidence="2"/>
<organism evidence="2 3">
    <name type="scientific">Salinisphaera shabanensis E1L3A</name>
    <dbReference type="NCBI Taxonomy" id="1033802"/>
    <lineage>
        <taxon>Bacteria</taxon>
        <taxon>Pseudomonadati</taxon>
        <taxon>Pseudomonadota</taxon>
        <taxon>Gammaproteobacteria</taxon>
        <taxon>Salinisphaerales</taxon>
        <taxon>Salinisphaeraceae</taxon>
        <taxon>Salinisphaera</taxon>
    </lineage>
</organism>
<evidence type="ECO:0000313" key="3">
    <source>
        <dbReference type="Proteomes" id="UP000006242"/>
    </source>
</evidence>
<dbReference type="EMBL" id="AFNV02000021">
    <property type="protein sequence ID" value="ERJ18224.1"/>
    <property type="molecule type" value="Genomic_DNA"/>
</dbReference>
<reference evidence="2 3" key="1">
    <citation type="journal article" date="2011" name="J. Bacteriol.">
        <title>Genome sequence of Salinisphaera shabanensis, a gammaproteobacterium from the harsh, variable environment of the brine-seawater interface of the Shaban Deep in the Red Sea.</title>
        <authorList>
            <person name="Antunes A."/>
            <person name="Alam I."/>
            <person name="Bajic V.B."/>
            <person name="Stingl U."/>
        </authorList>
    </citation>
    <scope>NUCLEOTIDE SEQUENCE [LARGE SCALE GENOMIC DNA]</scope>
    <source>
        <strain evidence="2 3">E1L3A</strain>
    </source>
</reference>
<dbReference type="Proteomes" id="UP000006242">
    <property type="component" value="Unassembled WGS sequence"/>
</dbReference>
<dbReference type="PANTHER" id="PTHR13707:SF60">
    <property type="entry name" value="ACETATE COA-TRANSFERASE SUBUNIT ALPHA"/>
    <property type="match status" value="1"/>
</dbReference>
<dbReference type="InterPro" id="IPR012792">
    <property type="entry name" value="3-oxoacid_CoA-transf_A"/>
</dbReference>
<dbReference type="SUPFAM" id="SSF100950">
    <property type="entry name" value="NagB/RpiA/CoA transferase-like"/>
    <property type="match status" value="1"/>
</dbReference>
<dbReference type="Pfam" id="PF01144">
    <property type="entry name" value="CoA_trans"/>
    <property type="match status" value="1"/>
</dbReference>
<keyword evidence="3" id="KW-1185">Reference proteome</keyword>
<dbReference type="OrthoDB" id="9777193at2"/>
<accession>U2FQ03</accession>
<dbReference type="AlphaFoldDB" id="U2FQ03"/>
<dbReference type="GO" id="GO:0047569">
    <property type="term" value="F:3-oxoadipate CoA-transferase activity"/>
    <property type="evidence" value="ECO:0007669"/>
    <property type="project" value="UniProtKB-EC"/>
</dbReference>
<protein>
    <submittedName>
        <fullName evidence="2">3-oxoadipate CoA-transferase subunit A protein</fullName>
        <ecNumber evidence="2">2.8.3.6</ecNumber>
    </submittedName>
</protein>
<dbReference type="NCBIfam" id="TIGR02429">
    <property type="entry name" value="pcaI_scoA_fam"/>
    <property type="match status" value="1"/>
</dbReference>
<comment type="caution">
    <text evidence="2">The sequence shown here is derived from an EMBL/GenBank/DDBJ whole genome shotgun (WGS) entry which is preliminary data.</text>
</comment>
<sequence length="223" mass="23742">MIDKRVASLGEAIAGIKSGDAVMIGGFGSSGIPFELIEALRLHGADDLTIISNNAGSHEIGIATLLRDRLVRKVVCTYPRSQGSVWFEKLYEEGAIELELMPQGTFAERMRAAGAGLGGFFTPTGYGTKLADGKETREIDGVGYVLEPPLKADVALIKAHKADKWGNLAYNTAGRNFNPVMAMAADLTVAEVEHIVELGELDPESVATPGIFVDRVVAQEGIV</sequence>
<evidence type="ECO:0000313" key="2">
    <source>
        <dbReference type="EMBL" id="ERJ18224.1"/>
    </source>
</evidence>
<dbReference type="RefSeq" id="WP_006915460.1">
    <property type="nucleotide sequence ID" value="NZ_AFNV02000021.1"/>
</dbReference>
<evidence type="ECO:0000256" key="1">
    <source>
        <dbReference type="ARBA" id="ARBA00022679"/>
    </source>
</evidence>
<dbReference type="STRING" id="1033802.SSPSH_002836"/>
<dbReference type="PANTHER" id="PTHR13707">
    <property type="entry name" value="KETOACID-COENZYME A TRANSFERASE"/>
    <property type="match status" value="1"/>
</dbReference>
<dbReference type="eggNOG" id="COG1788">
    <property type="taxonomic scope" value="Bacteria"/>
</dbReference>